<dbReference type="EMBL" id="PP856017">
    <property type="protein sequence ID" value="XBS47583.1"/>
    <property type="molecule type" value="Genomic_DNA"/>
</dbReference>
<proteinExistence type="predicted"/>
<organism evidence="2">
    <name type="scientific">Burkholderia phage vB_BgluM-SURPRISE13</name>
    <dbReference type="NCBI Taxonomy" id="3159457"/>
    <lineage>
        <taxon>Viruses</taxon>
    </lineage>
</organism>
<evidence type="ECO:0000256" key="1">
    <source>
        <dbReference type="SAM" id="MobiDB-lite"/>
    </source>
</evidence>
<gene>
    <name evidence="2" type="ORF">SURPRISE13_044</name>
</gene>
<evidence type="ECO:0000313" key="2">
    <source>
        <dbReference type="EMBL" id="XBS47583.1"/>
    </source>
</evidence>
<reference evidence="2" key="1">
    <citation type="submission" date="2024-05" db="EMBL/GenBank/DDBJ databases">
        <title>Isolation and characterization of the novel Burkholderia jumbo bacteriophage Surprise13.</title>
        <authorList>
            <person name="Supina B.S.I."/>
            <person name="Dennis J."/>
        </authorList>
    </citation>
    <scope>NUCLEOTIDE SEQUENCE</scope>
</reference>
<accession>A0AAU7PH64</accession>
<sequence length="392" mass="40649">MPTLATSILSRTPDEKTVVADVYTKTDSSVVNSFQDLNLTGFDLSDQFGFLSKFTSGNVLKSATDGALSLDTESLTDKISSAFSDEYAKAKSLVNDVVSGSQSAISAIKSDVNSVTGLLKEASRVYTTVNGIVRAVQTGNLSDLRGIANTINAVTGKVGIALSANGALGGVFSSLVGEAGAQGIQGAFGVIADAVQSSSSIVNKSSMLYTVATGSLPAAVARGDLASVAAMSDYIGNGAVGMLQPNAVSQLARNDKTSYTTTDITGANGQFVQYQGTYQKIDPTWNQSSFQPVGTNTTFKDLSSLLGASVQVKNIFTTGGITSTDSADKTYAALSALNNSYSVDDEIKKRFPQSVSTGSNMVTRDVDPRVQSPDDDWFAGMVSAAEEGHPSS</sequence>
<feature type="region of interest" description="Disordered" evidence="1">
    <location>
        <begin position="355"/>
        <end position="376"/>
    </location>
</feature>
<protein>
    <submittedName>
        <fullName evidence="2">Uncharacterized protein</fullName>
    </submittedName>
</protein>
<name>A0AAU7PH64_9VIRU</name>